<dbReference type="AlphaFoldDB" id="A0AB39QL05"/>
<dbReference type="EMBL" id="CP163441">
    <property type="protein sequence ID" value="XDQ43086.1"/>
    <property type="molecule type" value="Genomic_DNA"/>
</dbReference>
<comment type="cofactor">
    <cofactor evidence="1">
        <name>Mg(2+)</name>
        <dbReference type="ChEBI" id="CHEBI:18420"/>
    </cofactor>
</comment>
<dbReference type="InterPro" id="IPR000086">
    <property type="entry name" value="NUDIX_hydrolase_dom"/>
</dbReference>
<dbReference type="GO" id="GO:0016787">
    <property type="term" value="F:hydrolase activity"/>
    <property type="evidence" value="ECO:0007669"/>
    <property type="project" value="UniProtKB-KW"/>
</dbReference>
<dbReference type="RefSeq" id="WP_369222290.1">
    <property type="nucleotide sequence ID" value="NZ_CP163441.1"/>
</dbReference>
<protein>
    <submittedName>
        <fullName evidence="4">NUDIX hydrolase</fullName>
    </submittedName>
</protein>
<dbReference type="Pfam" id="PF00293">
    <property type="entry name" value="NUDIX"/>
    <property type="match status" value="1"/>
</dbReference>
<gene>
    <name evidence="4" type="ORF">AB5J52_12910</name>
</gene>
<evidence type="ECO:0000256" key="1">
    <source>
        <dbReference type="ARBA" id="ARBA00001946"/>
    </source>
</evidence>
<dbReference type="PROSITE" id="PS51462">
    <property type="entry name" value="NUDIX"/>
    <property type="match status" value="1"/>
</dbReference>
<evidence type="ECO:0000256" key="2">
    <source>
        <dbReference type="ARBA" id="ARBA00022801"/>
    </source>
</evidence>
<evidence type="ECO:0000259" key="3">
    <source>
        <dbReference type="PROSITE" id="PS51462"/>
    </source>
</evidence>
<proteinExistence type="predicted"/>
<dbReference type="Gene3D" id="3.90.79.10">
    <property type="entry name" value="Nucleoside Triphosphate Pyrophosphohydrolase"/>
    <property type="match status" value="1"/>
</dbReference>
<dbReference type="PANTHER" id="PTHR43046:SF14">
    <property type="entry name" value="MUTT_NUDIX FAMILY PROTEIN"/>
    <property type="match status" value="1"/>
</dbReference>
<organism evidence="4">
    <name type="scientific">Streptomyces sp. R39</name>
    <dbReference type="NCBI Taxonomy" id="3238631"/>
    <lineage>
        <taxon>Bacteria</taxon>
        <taxon>Bacillati</taxon>
        <taxon>Actinomycetota</taxon>
        <taxon>Actinomycetes</taxon>
        <taxon>Kitasatosporales</taxon>
        <taxon>Streptomycetaceae</taxon>
        <taxon>Streptomyces</taxon>
    </lineage>
</organism>
<reference evidence="4" key="1">
    <citation type="submission" date="2024-07" db="EMBL/GenBank/DDBJ databases">
        <authorList>
            <person name="Yu S.T."/>
        </authorList>
    </citation>
    <scope>NUCLEOTIDE SEQUENCE</scope>
    <source>
        <strain evidence="4">R39</strain>
    </source>
</reference>
<name>A0AB39QL05_9ACTN</name>
<evidence type="ECO:0000313" key="4">
    <source>
        <dbReference type="EMBL" id="XDQ43086.1"/>
    </source>
</evidence>
<keyword evidence="2 4" id="KW-0378">Hydrolase</keyword>
<dbReference type="CDD" id="cd02883">
    <property type="entry name" value="NUDIX_Hydrolase"/>
    <property type="match status" value="1"/>
</dbReference>
<dbReference type="InterPro" id="IPR015797">
    <property type="entry name" value="NUDIX_hydrolase-like_dom_sf"/>
</dbReference>
<sequence length="316" mass="34803">MFRLPVQPLPEWGIRVHLWPPAGERRTDADPYQVHSHGWDLVTRSVVGCVHHAIYDVDDGATAARYDSFTVESSSGTGSSVLSPEGRSTGVRMVAEWDATPQDSPLYIPAGRFHTTTSPPAGVWDSWSVTLVATGHVVGNDSRVLGPSKGGDVVNERTAITDLSVPLSAIDRSHAQRTDRSDRWTSFVYLINGGRILLARTRRYPGYWHPVGGQMEPSDDAPLDTARREVREELGLDLDAKEMVSLGCLPRDEGPGKIHAWACVRDIPTLLDVQEEEIREVRWMTLDEALQTDSLGASRSFLHAISDSRGRFGLDG</sequence>
<feature type="domain" description="Nudix hydrolase" evidence="3">
    <location>
        <begin position="181"/>
        <end position="309"/>
    </location>
</feature>
<dbReference type="SUPFAM" id="SSF55811">
    <property type="entry name" value="Nudix"/>
    <property type="match status" value="1"/>
</dbReference>
<accession>A0AB39QL05</accession>
<dbReference type="PANTHER" id="PTHR43046">
    <property type="entry name" value="GDP-MANNOSE MANNOSYL HYDROLASE"/>
    <property type="match status" value="1"/>
</dbReference>